<dbReference type="AlphaFoldDB" id="A0A3L6RPT9"/>
<sequence>MGEMMSSAEEFFGLPTEEKTVHYSTDSKKLPRVALEAYTTAVRAVALRLLRLTAAGLGLDEGHFKGELSAGPVIMNMEVVRNGALRGGEHRVVTNARAARTSQATFVMPARWAPPGMVPDGDAPQYRPFTYQARRSWARTLRRPATGTMPSWHVSRTKD</sequence>
<dbReference type="EMBL" id="PQIB02000007">
    <property type="protein sequence ID" value="RLN07645.1"/>
    <property type="molecule type" value="Genomic_DNA"/>
</dbReference>
<dbReference type="OrthoDB" id="406156at2759"/>
<name>A0A3L6RPT9_PANMI</name>
<gene>
    <name evidence="1" type="ORF">C2845_PM11G08700</name>
</gene>
<evidence type="ECO:0000313" key="2">
    <source>
        <dbReference type="Proteomes" id="UP000275267"/>
    </source>
</evidence>
<dbReference type="Gene3D" id="2.60.120.330">
    <property type="entry name" value="B-lactam Antibiotic, Isopenicillin N Synthase, Chain"/>
    <property type="match status" value="1"/>
</dbReference>
<evidence type="ECO:0000313" key="1">
    <source>
        <dbReference type="EMBL" id="RLN07645.1"/>
    </source>
</evidence>
<dbReference type="SUPFAM" id="SSF51197">
    <property type="entry name" value="Clavaminate synthase-like"/>
    <property type="match status" value="1"/>
</dbReference>
<accession>A0A3L6RPT9</accession>
<dbReference type="InterPro" id="IPR027443">
    <property type="entry name" value="IPNS-like_sf"/>
</dbReference>
<keyword evidence="2" id="KW-1185">Reference proteome</keyword>
<comment type="caution">
    <text evidence="1">The sequence shown here is derived from an EMBL/GenBank/DDBJ whole genome shotgun (WGS) entry which is preliminary data.</text>
</comment>
<reference evidence="2" key="1">
    <citation type="journal article" date="2019" name="Nat. Commun.">
        <title>The genome of broomcorn millet.</title>
        <authorList>
            <person name="Zou C."/>
            <person name="Miki D."/>
            <person name="Li D."/>
            <person name="Tang Q."/>
            <person name="Xiao L."/>
            <person name="Rajput S."/>
            <person name="Deng P."/>
            <person name="Jia W."/>
            <person name="Huang R."/>
            <person name="Zhang M."/>
            <person name="Sun Y."/>
            <person name="Hu J."/>
            <person name="Fu X."/>
            <person name="Schnable P.S."/>
            <person name="Li F."/>
            <person name="Zhang H."/>
            <person name="Feng B."/>
            <person name="Zhu X."/>
            <person name="Liu R."/>
            <person name="Schnable J.C."/>
            <person name="Zhu J.-K."/>
            <person name="Zhang H."/>
        </authorList>
    </citation>
    <scope>NUCLEOTIDE SEQUENCE [LARGE SCALE GENOMIC DNA]</scope>
</reference>
<protein>
    <submittedName>
        <fullName evidence="1">Uncharacterized protein</fullName>
    </submittedName>
</protein>
<proteinExistence type="predicted"/>
<dbReference type="Proteomes" id="UP000275267">
    <property type="component" value="Unassembled WGS sequence"/>
</dbReference>
<dbReference type="STRING" id="4540.A0A3L6RPT9"/>
<organism evidence="1 2">
    <name type="scientific">Panicum miliaceum</name>
    <name type="common">Proso millet</name>
    <name type="synonym">Broomcorn millet</name>
    <dbReference type="NCBI Taxonomy" id="4540"/>
    <lineage>
        <taxon>Eukaryota</taxon>
        <taxon>Viridiplantae</taxon>
        <taxon>Streptophyta</taxon>
        <taxon>Embryophyta</taxon>
        <taxon>Tracheophyta</taxon>
        <taxon>Spermatophyta</taxon>
        <taxon>Magnoliopsida</taxon>
        <taxon>Liliopsida</taxon>
        <taxon>Poales</taxon>
        <taxon>Poaceae</taxon>
        <taxon>PACMAD clade</taxon>
        <taxon>Panicoideae</taxon>
        <taxon>Panicodae</taxon>
        <taxon>Paniceae</taxon>
        <taxon>Panicinae</taxon>
        <taxon>Panicum</taxon>
        <taxon>Panicum sect. Panicum</taxon>
    </lineage>
</organism>